<comment type="caution">
    <text evidence="1">The sequence shown here is derived from an EMBL/GenBank/DDBJ whole genome shotgun (WGS) entry which is preliminary data.</text>
</comment>
<sequence length="258" mass="27883">MIVFPPFITRRIVAQMSEIPMGKGLRVAGIQEGHVEEAETAFLSAVVHVSKGPSNPLEWTVQERVLAVAHYLAVVSETGADFALGDNGKLSDYLDATADYPEGSDHVEVGDVGGDRWFLRHLTGAMVEAIERTEGDVLDDGQPVTGRIHWLTGAMAAQLVRDGEETPDTLNAGAYDKYLTGRIATLLTLPESAFTALLNGYYLAREAQHHLFRYEFAADGGILILPAEKEGAAENLPPARFPVRACLSEATLRLGGKP</sequence>
<organism evidence="1 2">
    <name type="scientific">Uliginosibacterium sediminicola</name>
    <dbReference type="NCBI Taxonomy" id="2024550"/>
    <lineage>
        <taxon>Bacteria</taxon>
        <taxon>Pseudomonadati</taxon>
        <taxon>Pseudomonadota</taxon>
        <taxon>Betaproteobacteria</taxon>
        <taxon>Rhodocyclales</taxon>
        <taxon>Zoogloeaceae</taxon>
        <taxon>Uliginosibacterium</taxon>
    </lineage>
</organism>
<gene>
    <name evidence="1" type="ORF">ABDB84_05320</name>
</gene>
<name>A0ABU9YW19_9RHOO</name>
<evidence type="ECO:0000313" key="2">
    <source>
        <dbReference type="Proteomes" id="UP001410394"/>
    </source>
</evidence>
<dbReference type="RefSeq" id="WP_345918655.1">
    <property type="nucleotide sequence ID" value="NZ_JBDIVE010000002.1"/>
</dbReference>
<dbReference type="Proteomes" id="UP001410394">
    <property type="component" value="Unassembled WGS sequence"/>
</dbReference>
<evidence type="ECO:0000313" key="1">
    <source>
        <dbReference type="EMBL" id="MEN3067892.1"/>
    </source>
</evidence>
<reference evidence="1 2" key="1">
    <citation type="journal article" date="2018" name="Int. J. Syst. Evol. Microbiol.">
        <title>Uliginosibacterium sediminicola sp. nov., isolated from freshwater sediment.</title>
        <authorList>
            <person name="Hwang W.M."/>
            <person name="Kim S.M."/>
            <person name="Kang K."/>
            <person name="Ahn T.Y."/>
        </authorList>
    </citation>
    <scope>NUCLEOTIDE SEQUENCE [LARGE SCALE GENOMIC DNA]</scope>
    <source>
        <strain evidence="1 2">M1-21</strain>
    </source>
</reference>
<proteinExistence type="predicted"/>
<accession>A0ABU9YW19</accession>
<dbReference type="EMBL" id="JBDIVE010000002">
    <property type="protein sequence ID" value="MEN3067892.1"/>
    <property type="molecule type" value="Genomic_DNA"/>
</dbReference>
<keyword evidence="2" id="KW-1185">Reference proteome</keyword>
<protein>
    <submittedName>
        <fullName evidence="1">Uncharacterized protein</fullName>
    </submittedName>
</protein>